<reference evidence="5 6" key="1">
    <citation type="submission" date="2016-10" db="EMBL/GenBank/DDBJ databases">
        <authorList>
            <person name="de Groot N.N."/>
        </authorList>
    </citation>
    <scope>NUCLEOTIDE SEQUENCE [LARGE SCALE GENOMIC DNA]</scope>
    <source>
        <strain evidence="5 6">CGMCC 4.1877</strain>
    </source>
</reference>
<evidence type="ECO:0000256" key="2">
    <source>
        <dbReference type="ARBA" id="ARBA00023125"/>
    </source>
</evidence>
<dbReference type="Proteomes" id="UP000199614">
    <property type="component" value="Unassembled WGS sequence"/>
</dbReference>
<evidence type="ECO:0000256" key="3">
    <source>
        <dbReference type="ARBA" id="ARBA00023163"/>
    </source>
</evidence>
<proteinExistence type="predicted"/>
<dbReference type="InterPro" id="IPR018060">
    <property type="entry name" value="HTH_AraC"/>
</dbReference>
<evidence type="ECO:0000313" key="6">
    <source>
        <dbReference type="Proteomes" id="UP000199614"/>
    </source>
</evidence>
<evidence type="ECO:0000259" key="4">
    <source>
        <dbReference type="PROSITE" id="PS01124"/>
    </source>
</evidence>
<dbReference type="PROSITE" id="PS01124">
    <property type="entry name" value="HTH_ARAC_FAMILY_2"/>
    <property type="match status" value="1"/>
</dbReference>
<dbReference type="STRING" id="260086.SAMN05216207_1006171"/>
<name>A0A1I4VN85_PSUAM</name>
<dbReference type="GO" id="GO:0003700">
    <property type="term" value="F:DNA-binding transcription factor activity"/>
    <property type="evidence" value="ECO:0007669"/>
    <property type="project" value="InterPro"/>
</dbReference>
<feature type="domain" description="HTH araC/xylS-type" evidence="4">
    <location>
        <begin position="236"/>
        <end position="337"/>
    </location>
</feature>
<keyword evidence="2" id="KW-0238">DNA-binding</keyword>
<keyword evidence="6" id="KW-1185">Reference proteome</keyword>
<organism evidence="5 6">
    <name type="scientific">Pseudonocardia ammonioxydans</name>
    <dbReference type="NCBI Taxonomy" id="260086"/>
    <lineage>
        <taxon>Bacteria</taxon>
        <taxon>Bacillati</taxon>
        <taxon>Actinomycetota</taxon>
        <taxon>Actinomycetes</taxon>
        <taxon>Pseudonocardiales</taxon>
        <taxon>Pseudonocardiaceae</taxon>
        <taxon>Pseudonocardia</taxon>
    </lineage>
</organism>
<dbReference type="InterPro" id="IPR050204">
    <property type="entry name" value="AraC_XylS_family_regulators"/>
</dbReference>
<dbReference type="AlphaFoldDB" id="A0A1I4VN85"/>
<dbReference type="RefSeq" id="WP_245773389.1">
    <property type="nucleotide sequence ID" value="NZ_FOUY01000006.1"/>
</dbReference>
<sequence length="347" mass="38842">MVTRTRLDDRAVPHDVPTLARYPVLGTRSLEEARDAVTRIYLDHELTAADDRVAMTLNATSDRVFTVGYLTYRSAAQLVMPATEENYHVNLTVAGETRAERTDGGRARTAAGRSGIVLLPDQQNTVRWTPDAEQLILKIPRSSLETHLSEQLNRPVHDIVEFDYGVDLTTPAGRTLLASVEFLARELDRPGGLAEMPIAREQLEAFVMTQLLHAGRHRYSDALAAPPDPVRAGRLGPVLEYMEQHADTPLTPQELARVGCMSIRTLHAAFQQELGESPMNHLRRIRLDRVRAELLRCDPATVRVTDVALRWGFFHQSRFAQQYRERFGELPRETLRGRGPAPSASGS</sequence>
<dbReference type="PROSITE" id="PS00041">
    <property type="entry name" value="HTH_ARAC_FAMILY_1"/>
    <property type="match status" value="1"/>
</dbReference>
<protein>
    <submittedName>
        <fullName evidence="5">Transcriptional regulator, AraC family</fullName>
    </submittedName>
</protein>
<dbReference type="Pfam" id="PF14525">
    <property type="entry name" value="AraC_binding_2"/>
    <property type="match status" value="1"/>
</dbReference>
<evidence type="ECO:0000256" key="1">
    <source>
        <dbReference type="ARBA" id="ARBA00023015"/>
    </source>
</evidence>
<keyword evidence="1" id="KW-0805">Transcription regulation</keyword>
<dbReference type="Pfam" id="PF12833">
    <property type="entry name" value="HTH_18"/>
    <property type="match status" value="1"/>
</dbReference>
<dbReference type="InterPro" id="IPR035418">
    <property type="entry name" value="AraC-bd_2"/>
</dbReference>
<dbReference type="GO" id="GO:0043565">
    <property type="term" value="F:sequence-specific DNA binding"/>
    <property type="evidence" value="ECO:0007669"/>
    <property type="project" value="InterPro"/>
</dbReference>
<keyword evidence="3" id="KW-0804">Transcription</keyword>
<accession>A0A1I4VN85</accession>
<gene>
    <name evidence="5" type="ORF">SAMN05216207_1006171</name>
</gene>
<dbReference type="InterPro" id="IPR009057">
    <property type="entry name" value="Homeodomain-like_sf"/>
</dbReference>
<dbReference type="Gene3D" id="1.10.10.60">
    <property type="entry name" value="Homeodomain-like"/>
    <property type="match status" value="1"/>
</dbReference>
<dbReference type="InterPro" id="IPR018062">
    <property type="entry name" value="HTH_AraC-typ_CS"/>
</dbReference>
<dbReference type="SMART" id="SM00342">
    <property type="entry name" value="HTH_ARAC"/>
    <property type="match status" value="1"/>
</dbReference>
<evidence type="ECO:0000313" key="5">
    <source>
        <dbReference type="EMBL" id="SFN02555.1"/>
    </source>
</evidence>
<dbReference type="SUPFAM" id="SSF46689">
    <property type="entry name" value="Homeodomain-like"/>
    <property type="match status" value="1"/>
</dbReference>
<dbReference type="EMBL" id="FOUY01000006">
    <property type="protein sequence ID" value="SFN02555.1"/>
    <property type="molecule type" value="Genomic_DNA"/>
</dbReference>
<dbReference type="PANTHER" id="PTHR46796">
    <property type="entry name" value="HTH-TYPE TRANSCRIPTIONAL ACTIVATOR RHAS-RELATED"/>
    <property type="match status" value="1"/>
</dbReference>